<comment type="subcellular location">
    <subcellularLocation>
        <location evidence="1">Membrane</location>
        <topology evidence="1">Multi-pass membrane protein</topology>
    </subcellularLocation>
</comment>
<keyword evidence="5" id="KW-0029">Amino-acid transport</keyword>
<evidence type="ECO:0000256" key="6">
    <source>
        <dbReference type="ARBA" id="ARBA00022989"/>
    </source>
</evidence>
<feature type="transmembrane region" description="Helical" evidence="8">
    <location>
        <begin position="78"/>
        <end position="97"/>
    </location>
</feature>
<sequence length="326" mass="36796">MTILSHFGTIITIKLQKVLNAEGFPDIAFKLMGRPGSIFLAIMSLFYLQSCQLSYLILGSDMIISFFGIGNINMSTMWRRALVVLIYAFCIPIALSIPKKKPYLKYISTTTTIIVIYFDISMVIKGVIYFHNHHGINPSVSNARIDINVFSSLSIYSLAFALPVVVLPVIMKYERNLQKRYKASGASLILCFILVFLPGIFGYLIFGDQTKPNITQNFADKDILIVIVRIGFIFVVSFAYVSMSRSSIINWSDIIFKNSNPDAGLVRKRVICLFLTNIISLLIAMFLSNAKPALNIAGSIGGCMSDFFFRAILWIKYSNDKWYLWK</sequence>
<dbReference type="InterPro" id="IPR013057">
    <property type="entry name" value="AA_transpt_TM"/>
</dbReference>
<protein>
    <recommendedName>
        <fullName evidence="9">Amino acid transporter transmembrane domain-containing protein</fullName>
    </recommendedName>
</protein>
<evidence type="ECO:0000256" key="1">
    <source>
        <dbReference type="ARBA" id="ARBA00004141"/>
    </source>
</evidence>
<name>A0ABR2KSK5_9EUKA</name>
<feature type="transmembrane region" description="Helical" evidence="8">
    <location>
        <begin position="293"/>
        <end position="315"/>
    </location>
</feature>
<reference evidence="10 11" key="1">
    <citation type="submission" date="2024-04" db="EMBL/GenBank/DDBJ databases">
        <title>Tritrichomonas musculus Genome.</title>
        <authorList>
            <person name="Alves-Ferreira E."/>
            <person name="Grigg M."/>
            <person name="Lorenzi H."/>
            <person name="Galac M."/>
        </authorList>
    </citation>
    <scope>NUCLEOTIDE SEQUENCE [LARGE SCALE GENOMIC DNA]</scope>
    <source>
        <strain evidence="10 11">EAF2021</strain>
    </source>
</reference>
<comment type="similarity">
    <text evidence="2">Belongs to the amino acid/polyamine transporter 2 family.</text>
</comment>
<gene>
    <name evidence="10" type="ORF">M9Y10_021804</name>
</gene>
<evidence type="ECO:0000259" key="9">
    <source>
        <dbReference type="Pfam" id="PF01490"/>
    </source>
</evidence>
<organism evidence="10 11">
    <name type="scientific">Tritrichomonas musculus</name>
    <dbReference type="NCBI Taxonomy" id="1915356"/>
    <lineage>
        <taxon>Eukaryota</taxon>
        <taxon>Metamonada</taxon>
        <taxon>Parabasalia</taxon>
        <taxon>Tritrichomonadida</taxon>
        <taxon>Tritrichomonadidae</taxon>
        <taxon>Tritrichomonas</taxon>
    </lineage>
</organism>
<evidence type="ECO:0000256" key="8">
    <source>
        <dbReference type="SAM" id="Phobius"/>
    </source>
</evidence>
<feature type="domain" description="Amino acid transporter transmembrane" evidence="9">
    <location>
        <begin position="3"/>
        <end position="323"/>
    </location>
</feature>
<keyword evidence="4 8" id="KW-0812">Transmembrane</keyword>
<dbReference type="PANTHER" id="PTHR22950">
    <property type="entry name" value="AMINO ACID TRANSPORTER"/>
    <property type="match status" value="1"/>
</dbReference>
<evidence type="ECO:0000256" key="3">
    <source>
        <dbReference type="ARBA" id="ARBA00022448"/>
    </source>
</evidence>
<evidence type="ECO:0000256" key="4">
    <source>
        <dbReference type="ARBA" id="ARBA00022692"/>
    </source>
</evidence>
<comment type="caution">
    <text evidence="10">The sequence shown here is derived from an EMBL/GenBank/DDBJ whole genome shotgun (WGS) entry which is preliminary data.</text>
</comment>
<evidence type="ECO:0000256" key="7">
    <source>
        <dbReference type="ARBA" id="ARBA00023136"/>
    </source>
</evidence>
<feature type="transmembrane region" description="Helical" evidence="8">
    <location>
        <begin position="150"/>
        <end position="171"/>
    </location>
</feature>
<evidence type="ECO:0000313" key="11">
    <source>
        <dbReference type="Proteomes" id="UP001470230"/>
    </source>
</evidence>
<evidence type="ECO:0000313" key="10">
    <source>
        <dbReference type="EMBL" id="KAK8893387.1"/>
    </source>
</evidence>
<evidence type="ECO:0000256" key="2">
    <source>
        <dbReference type="ARBA" id="ARBA00008066"/>
    </source>
</evidence>
<keyword evidence="3" id="KW-0813">Transport</keyword>
<keyword evidence="11" id="KW-1185">Reference proteome</keyword>
<proteinExistence type="inferred from homology"/>
<accession>A0ABR2KSK5</accession>
<dbReference type="EMBL" id="JAPFFF010000003">
    <property type="protein sequence ID" value="KAK8893387.1"/>
    <property type="molecule type" value="Genomic_DNA"/>
</dbReference>
<dbReference type="Pfam" id="PF01490">
    <property type="entry name" value="Aa_trans"/>
    <property type="match status" value="1"/>
</dbReference>
<feature type="transmembrane region" description="Helical" evidence="8">
    <location>
        <begin position="183"/>
        <end position="203"/>
    </location>
</feature>
<feature type="transmembrane region" description="Helical" evidence="8">
    <location>
        <begin position="270"/>
        <end position="287"/>
    </location>
</feature>
<feature type="transmembrane region" description="Helical" evidence="8">
    <location>
        <begin position="109"/>
        <end position="130"/>
    </location>
</feature>
<feature type="transmembrane region" description="Helical" evidence="8">
    <location>
        <begin position="223"/>
        <end position="241"/>
    </location>
</feature>
<dbReference type="PANTHER" id="PTHR22950:SF458">
    <property type="entry name" value="SODIUM-COUPLED NEUTRAL AMINO ACID TRANSPORTER 11-RELATED"/>
    <property type="match status" value="1"/>
</dbReference>
<dbReference type="Proteomes" id="UP001470230">
    <property type="component" value="Unassembled WGS sequence"/>
</dbReference>
<keyword evidence="6 8" id="KW-1133">Transmembrane helix</keyword>
<evidence type="ECO:0000256" key="5">
    <source>
        <dbReference type="ARBA" id="ARBA00022970"/>
    </source>
</evidence>
<keyword evidence="7 8" id="KW-0472">Membrane</keyword>
<feature type="transmembrane region" description="Helical" evidence="8">
    <location>
        <begin position="38"/>
        <end position="58"/>
    </location>
</feature>